<evidence type="ECO:0000313" key="1">
    <source>
        <dbReference type="EMBL" id="PIP14660.1"/>
    </source>
</evidence>
<name>A0A2G9Y607_9BACT</name>
<dbReference type="AlphaFoldDB" id="A0A2G9Y607"/>
<accession>A0A2G9Y607</accession>
<sequence>MKPKSIVFVALLFVVLSFILGVRYGQKVEKTNKVVDFVLSITPTPRPPTPTPITYQEYKSRKWGLKFTYPAGLEVKESSKTPEIFFVLPSVILSPSTSLRINSVEGSK</sequence>
<dbReference type="EMBL" id="PCRE01000056">
    <property type="protein sequence ID" value="PIP14660.1"/>
    <property type="molecule type" value="Genomic_DNA"/>
</dbReference>
<reference evidence="1 2" key="1">
    <citation type="submission" date="2017-09" db="EMBL/GenBank/DDBJ databases">
        <title>Depth-based differentiation of microbial function through sediment-hosted aquifers and enrichment of novel symbionts in the deep terrestrial subsurface.</title>
        <authorList>
            <person name="Probst A.J."/>
            <person name="Ladd B."/>
            <person name="Jarett J.K."/>
            <person name="Geller-Mcgrath D.E."/>
            <person name="Sieber C.M."/>
            <person name="Emerson J.B."/>
            <person name="Anantharaman K."/>
            <person name="Thomas B.C."/>
            <person name="Malmstrom R."/>
            <person name="Stieglmeier M."/>
            <person name="Klingl A."/>
            <person name="Woyke T."/>
            <person name="Ryan C.M."/>
            <person name="Banfield J.F."/>
        </authorList>
    </citation>
    <scope>NUCLEOTIDE SEQUENCE [LARGE SCALE GENOMIC DNA]</scope>
    <source>
        <strain evidence="1">CG23_combo_of_CG06-09_8_20_14_all_35_49</strain>
    </source>
</reference>
<comment type="caution">
    <text evidence="1">The sequence shown here is derived from an EMBL/GenBank/DDBJ whole genome shotgun (WGS) entry which is preliminary data.</text>
</comment>
<gene>
    <name evidence="1" type="ORF">COX47_04095</name>
</gene>
<proteinExistence type="predicted"/>
<dbReference type="Proteomes" id="UP000231025">
    <property type="component" value="Unassembled WGS sequence"/>
</dbReference>
<protein>
    <submittedName>
        <fullName evidence="1">Uncharacterized protein</fullName>
    </submittedName>
</protein>
<evidence type="ECO:0000313" key="2">
    <source>
        <dbReference type="Proteomes" id="UP000231025"/>
    </source>
</evidence>
<organism evidence="1 2">
    <name type="scientific">Candidatus Roizmanbacteria bacterium CG23_combo_of_CG06-09_8_20_14_all_35_49</name>
    <dbReference type="NCBI Taxonomy" id="1974863"/>
    <lineage>
        <taxon>Bacteria</taxon>
        <taxon>Candidatus Roizmaniibacteriota</taxon>
    </lineage>
</organism>